<dbReference type="GO" id="GO:0005576">
    <property type="term" value="C:extracellular region"/>
    <property type="evidence" value="ECO:0007669"/>
    <property type="project" value="UniProtKB-SubCell"/>
</dbReference>
<comment type="subcellular location">
    <subcellularLocation>
        <location evidence="1">Secreted</location>
    </subcellularLocation>
</comment>
<evidence type="ECO:0000313" key="5">
    <source>
        <dbReference type="Proteomes" id="UP000000311"/>
    </source>
</evidence>
<dbReference type="OMA" id="AIPMELC"/>
<dbReference type="Gene3D" id="1.10.238.20">
    <property type="entry name" value="Pheromone/general odorant binding protein domain"/>
    <property type="match status" value="1"/>
</dbReference>
<dbReference type="InterPro" id="IPR052295">
    <property type="entry name" value="Odorant-binding_protein"/>
</dbReference>
<dbReference type="EMBL" id="GL437878">
    <property type="protein sequence ID" value="EFN69919.1"/>
    <property type="molecule type" value="Genomic_DNA"/>
</dbReference>
<dbReference type="PANTHER" id="PTHR21066:SF9">
    <property type="entry name" value="ODORANT-BINDING PROTEIN 59A"/>
    <property type="match status" value="1"/>
</dbReference>
<dbReference type="Pfam" id="PF01395">
    <property type="entry name" value="PBP_GOBP"/>
    <property type="match status" value="1"/>
</dbReference>
<dbReference type="PANTHER" id="PTHR21066">
    <property type="entry name" value="ODORANT-BINDING PROTEIN 59A-RELATED"/>
    <property type="match status" value="1"/>
</dbReference>
<evidence type="ECO:0000256" key="3">
    <source>
        <dbReference type="ARBA" id="ARBA00022525"/>
    </source>
</evidence>
<dbReference type="InParanoid" id="E2A9H1"/>
<evidence type="ECO:0000313" key="4">
    <source>
        <dbReference type="EMBL" id="EFN69919.1"/>
    </source>
</evidence>
<gene>
    <name evidence="4" type="ORF">EAG_08020</name>
</gene>
<dbReference type="GO" id="GO:0005549">
    <property type="term" value="F:odorant binding"/>
    <property type="evidence" value="ECO:0007669"/>
    <property type="project" value="InterPro"/>
</dbReference>
<dbReference type="InterPro" id="IPR006170">
    <property type="entry name" value="PBP/GOBP"/>
</dbReference>
<dbReference type="InterPro" id="IPR036728">
    <property type="entry name" value="PBP_GOBP_sf"/>
</dbReference>
<organism evidence="5">
    <name type="scientific">Camponotus floridanus</name>
    <name type="common">Florida carpenter ant</name>
    <dbReference type="NCBI Taxonomy" id="104421"/>
    <lineage>
        <taxon>Eukaryota</taxon>
        <taxon>Metazoa</taxon>
        <taxon>Ecdysozoa</taxon>
        <taxon>Arthropoda</taxon>
        <taxon>Hexapoda</taxon>
        <taxon>Insecta</taxon>
        <taxon>Pterygota</taxon>
        <taxon>Neoptera</taxon>
        <taxon>Endopterygota</taxon>
        <taxon>Hymenoptera</taxon>
        <taxon>Apocrita</taxon>
        <taxon>Aculeata</taxon>
        <taxon>Formicoidea</taxon>
        <taxon>Formicidae</taxon>
        <taxon>Formicinae</taxon>
        <taxon>Camponotus</taxon>
    </lineage>
</organism>
<dbReference type="AlphaFoldDB" id="E2A9H1"/>
<protein>
    <submittedName>
        <fullName evidence="4">Uncharacterized protein</fullName>
    </submittedName>
</protein>
<accession>E2A9H1</accession>
<feature type="non-terminal residue" evidence="4">
    <location>
        <position position="77"/>
    </location>
</feature>
<keyword evidence="3" id="KW-0964">Secreted</keyword>
<evidence type="ECO:0000256" key="2">
    <source>
        <dbReference type="ARBA" id="ARBA00008098"/>
    </source>
</evidence>
<comment type="similarity">
    <text evidence="2">Belongs to the PBP/GOBP family.</text>
</comment>
<proteinExistence type="inferred from homology"/>
<dbReference type="Proteomes" id="UP000000311">
    <property type="component" value="Unassembled WGS sequence"/>
</dbReference>
<reference evidence="4 5" key="1">
    <citation type="journal article" date="2010" name="Science">
        <title>Genomic comparison of the ants Camponotus floridanus and Harpegnathos saltator.</title>
        <authorList>
            <person name="Bonasio R."/>
            <person name="Zhang G."/>
            <person name="Ye C."/>
            <person name="Mutti N.S."/>
            <person name="Fang X."/>
            <person name="Qin N."/>
            <person name="Donahue G."/>
            <person name="Yang P."/>
            <person name="Li Q."/>
            <person name="Li C."/>
            <person name="Zhang P."/>
            <person name="Huang Z."/>
            <person name="Berger S.L."/>
            <person name="Reinberg D."/>
            <person name="Wang J."/>
            <person name="Liebig J."/>
        </authorList>
    </citation>
    <scope>NUCLEOTIDE SEQUENCE [LARGE SCALE GENOMIC DNA]</scope>
    <source>
        <strain evidence="5">C129</strain>
    </source>
</reference>
<feature type="non-terminal residue" evidence="4">
    <location>
        <position position="1"/>
    </location>
</feature>
<name>E2A9H1_CAMFO</name>
<evidence type="ECO:0000256" key="1">
    <source>
        <dbReference type="ARBA" id="ARBA00004613"/>
    </source>
</evidence>
<sequence length="77" mass="9152">CLIQCFFNELNIVDQRGFPKQDSIIQLMTHNLRNSELQDFIVEAIVECFHYLDMRQDKCYYSQNLLTCLNEKGKEVC</sequence>
<keyword evidence="5" id="KW-1185">Reference proteome</keyword>
<dbReference type="SUPFAM" id="SSF47565">
    <property type="entry name" value="Insect pheromone/odorant-binding proteins"/>
    <property type="match status" value="1"/>
</dbReference>
<dbReference type="OrthoDB" id="8194482at2759"/>